<sequence>MPSPQPRTKPAIAIIETIGSHGGMHYYTDNQAHALVNQGHPTTLYSLPASTDAGARYRKVDTFKEIYGSDPKAIRGLRLMRDLTTSLLAAKRSGAKVCIFHLFKMDVFELYAARLCKLLGMKSMAIVHDVARLDQPNQRPQLARIAASCDLLIAHNGFSEAALLAALSGAPANVTVVPSGNYIAQFPDPPSKEQARERLGLPQDKLIILFFGNPRREKGLHVLLEAMVAHRDDPRLLLLVAGKMKPEEEGEYRAFAAEHALGERVRFDIGHVDDADVPAYYRAPDIIALPYLRIYESAVALMAMSLERPVLASDLPPMRDVIGDDARGLLFAASDAQALSARIGELVANPEQLTDLATNAATYAARDRHWDVTGRMLSAASESL</sequence>
<feature type="domain" description="Glycosyl transferase family 1" evidence="3">
    <location>
        <begin position="192"/>
        <end position="361"/>
    </location>
</feature>
<dbReference type="InterPro" id="IPR028098">
    <property type="entry name" value="Glyco_trans_4-like_N"/>
</dbReference>
<evidence type="ECO:0000259" key="4">
    <source>
        <dbReference type="Pfam" id="PF13439"/>
    </source>
</evidence>
<reference evidence="6" key="1">
    <citation type="journal article" date="2019" name="Int. J. Syst. Evol. Microbiol.">
        <title>The Global Catalogue of Microorganisms (GCM) 10K type strain sequencing project: providing services to taxonomists for standard genome sequencing and annotation.</title>
        <authorList>
            <consortium name="The Broad Institute Genomics Platform"/>
            <consortium name="The Broad Institute Genome Sequencing Center for Infectious Disease"/>
            <person name="Wu L."/>
            <person name="Ma J."/>
        </authorList>
    </citation>
    <scope>NUCLEOTIDE SEQUENCE [LARGE SCALE GENOMIC DNA]</scope>
    <source>
        <strain evidence="6">CGMCC 1.12851</strain>
    </source>
</reference>
<evidence type="ECO:0000313" key="5">
    <source>
        <dbReference type="EMBL" id="GGB55525.1"/>
    </source>
</evidence>
<gene>
    <name evidence="5" type="ORF">GCM10010833_07830</name>
</gene>
<accession>A0ABQ1J033</accession>
<dbReference type="Gene3D" id="3.40.50.2000">
    <property type="entry name" value="Glycogen Phosphorylase B"/>
    <property type="match status" value="2"/>
</dbReference>
<evidence type="ECO:0000259" key="3">
    <source>
        <dbReference type="Pfam" id="PF00534"/>
    </source>
</evidence>
<dbReference type="Pfam" id="PF00534">
    <property type="entry name" value="Glycos_transf_1"/>
    <property type="match status" value="1"/>
</dbReference>
<evidence type="ECO:0000256" key="1">
    <source>
        <dbReference type="ARBA" id="ARBA00022676"/>
    </source>
</evidence>
<dbReference type="PANTHER" id="PTHR12526:SF510">
    <property type="entry name" value="D-INOSITOL 3-PHOSPHATE GLYCOSYLTRANSFERASE"/>
    <property type="match status" value="1"/>
</dbReference>
<comment type="caution">
    <text evidence="5">The sequence shown here is derived from an EMBL/GenBank/DDBJ whole genome shotgun (WGS) entry which is preliminary data.</text>
</comment>
<dbReference type="SUPFAM" id="SSF53756">
    <property type="entry name" value="UDP-Glycosyltransferase/glycogen phosphorylase"/>
    <property type="match status" value="1"/>
</dbReference>
<proteinExistence type="predicted"/>
<evidence type="ECO:0000313" key="6">
    <source>
        <dbReference type="Proteomes" id="UP000614261"/>
    </source>
</evidence>
<dbReference type="CDD" id="cd03801">
    <property type="entry name" value="GT4_PimA-like"/>
    <property type="match status" value="1"/>
</dbReference>
<protein>
    <recommendedName>
        <fullName evidence="7">Glycosyl transferase family 1 domain-containing protein</fullName>
    </recommendedName>
</protein>
<keyword evidence="1" id="KW-0328">Glycosyltransferase</keyword>
<evidence type="ECO:0008006" key="7">
    <source>
        <dbReference type="Google" id="ProtNLM"/>
    </source>
</evidence>
<dbReference type="Pfam" id="PF13439">
    <property type="entry name" value="Glyco_transf_4"/>
    <property type="match status" value="1"/>
</dbReference>
<dbReference type="EMBL" id="BMGD01000001">
    <property type="protein sequence ID" value="GGB55525.1"/>
    <property type="molecule type" value="Genomic_DNA"/>
</dbReference>
<keyword evidence="2" id="KW-0808">Transferase</keyword>
<feature type="domain" description="Glycosyltransferase subfamily 4-like N-terminal" evidence="4">
    <location>
        <begin position="22"/>
        <end position="180"/>
    </location>
</feature>
<organism evidence="5 6">
    <name type="scientific">Blastomonas aquatica</name>
    <dbReference type="NCBI Taxonomy" id="1510276"/>
    <lineage>
        <taxon>Bacteria</taxon>
        <taxon>Pseudomonadati</taxon>
        <taxon>Pseudomonadota</taxon>
        <taxon>Alphaproteobacteria</taxon>
        <taxon>Sphingomonadales</taxon>
        <taxon>Sphingomonadaceae</taxon>
        <taxon>Blastomonas</taxon>
    </lineage>
</organism>
<dbReference type="Proteomes" id="UP000614261">
    <property type="component" value="Unassembled WGS sequence"/>
</dbReference>
<evidence type="ECO:0000256" key="2">
    <source>
        <dbReference type="ARBA" id="ARBA00022679"/>
    </source>
</evidence>
<dbReference type="PANTHER" id="PTHR12526">
    <property type="entry name" value="GLYCOSYLTRANSFERASE"/>
    <property type="match status" value="1"/>
</dbReference>
<keyword evidence="6" id="KW-1185">Reference proteome</keyword>
<dbReference type="InterPro" id="IPR001296">
    <property type="entry name" value="Glyco_trans_1"/>
</dbReference>
<name>A0ABQ1J033_9SPHN</name>
<dbReference type="RefSeq" id="WP_188513012.1">
    <property type="nucleotide sequence ID" value="NZ_BMGD01000001.1"/>
</dbReference>